<evidence type="ECO:0000313" key="1">
    <source>
        <dbReference type="EMBL" id="KAJ8028102.1"/>
    </source>
</evidence>
<dbReference type="EMBL" id="JAIZAY010000015">
    <property type="protein sequence ID" value="KAJ8028102.1"/>
    <property type="molecule type" value="Genomic_DNA"/>
</dbReference>
<reference evidence="1" key="1">
    <citation type="submission" date="2021-10" db="EMBL/GenBank/DDBJ databases">
        <title>Tropical sea cucumber genome reveals ecological adaptation and Cuvierian tubules defense mechanism.</title>
        <authorList>
            <person name="Chen T."/>
        </authorList>
    </citation>
    <scope>NUCLEOTIDE SEQUENCE</scope>
    <source>
        <strain evidence="1">Nanhai2018</strain>
        <tissue evidence="1">Muscle</tissue>
    </source>
</reference>
<gene>
    <name evidence="1" type="ORF">HOLleu_30240</name>
</gene>
<accession>A0A9Q1BK30</accession>
<organism evidence="1 2">
    <name type="scientific">Holothuria leucospilota</name>
    <name type="common">Black long sea cucumber</name>
    <name type="synonym">Mertensiothuria leucospilota</name>
    <dbReference type="NCBI Taxonomy" id="206669"/>
    <lineage>
        <taxon>Eukaryota</taxon>
        <taxon>Metazoa</taxon>
        <taxon>Echinodermata</taxon>
        <taxon>Eleutherozoa</taxon>
        <taxon>Echinozoa</taxon>
        <taxon>Holothuroidea</taxon>
        <taxon>Aspidochirotacea</taxon>
        <taxon>Aspidochirotida</taxon>
        <taxon>Holothuriidae</taxon>
        <taxon>Holothuria</taxon>
    </lineage>
</organism>
<protein>
    <submittedName>
        <fullName evidence="1">Uncharacterized protein</fullName>
    </submittedName>
</protein>
<dbReference type="Proteomes" id="UP001152320">
    <property type="component" value="Chromosome 15"/>
</dbReference>
<proteinExistence type="predicted"/>
<dbReference type="AlphaFoldDB" id="A0A9Q1BK30"/>
<comment type="caution">
    <text evidence="1">The sequence shown here is derived from an EMBL/GenBank/DDBJ whole genome shotgun (WGS) entry which is preliminary data.</text>
</comment>
<sequence length="88" mass="10319">MKDKILKAARNLQNSAEWKNVFISPDETKEEQKRSFELRQELRKRRLTDKDLVIYKGQIMKKSERDAAFELSVEDQAKKEGAVLVPPE</sequence>
<keyword evidence="2" id="KW-1185">Reference proteome</keyword>
<name>A0A9Q1BK30_HOLLE</name>
<evidence type="ECO:0000313" key="2">
    <source>
        <dbReference type="Proteomes" id="UP001152320"/>
    </source>
</evidence>